<gene>
    <name evidence="3" type="ORF">K1J60_43565</name>
</gene>
<dbReference type="InterPro" id="IPR001466">
    <property type="entry name" value="Beta-lactam-related"/>
</dbReference>
<dbReference type="Pfam" id="PF00144">
    <property type="entry name" value="Beta-lactamase"/>
    <property type="match status" value="1"/>
</dbReference>
<evidence type="ECO:0000313" key="3">
    <source>
        <dbReference type="EMBL" id="QYX83504.1"/>
    </source>
</evidence>
<dbReference type="PANTHER" id="PTHR46825">
    <property type="entry name" value="D-ALANYL-D-ALANINE-CARBOXYPEPTIDASE/ENDOPEPTIDASE AMPH"/>
    <property type="match status" value="1"/>
</dbReference>
<evidence type="ECO:0000256" key="1">
    <source>
        <dbReference type="SAM" id="MobiDB-lite"/>
    </source>
</evidence>
<dbReference type="Gene3D" id="3.40.710.10">
    <property type="entry name" value="DD-peptidase/beta-lactamase superfamily"/>
    <property type="match status" value="1"/>
</dbReference>
<keyword evidence="4" id="KW-1185">Reference proteome</keyword>
<dbReference type="Proteomes" id="UP000827138">
    <property type="component" value="Chromosome"/>
</dbReference>
<dbReference type="InterPro" id="IPR050491">
    <property type="entry name" value="AmpC-like"/>
</dbReference>
<proteinExistence type="predicted"/>
<dbReference type="EMBL" id="CP080647">
    <property type="protein sequence ID" value="QYX83504.1"/>
    <property type="molecule type" value="Genomic_DNA"/>
</dbReference>
<organism evidence="3 4">
    <name type="scientific">Streptomyces akebiae</name>
    <dbReference type="NCBI Taxonomy" id="2865673"/>
    <lineage>
        <taxon>Bacteria</taxon>
        <taxon>Bacillati</taxon>
        <taxon>Actinomycetota</taxon>
        <taxon>Actinomycetes</taxon>
        <taxon>Kitasatosporales</taxon>
        <taxon>Streptomycetaceae</taxon>
        <taxon>Streptomyces</taxon>
    </lineage>
</organism>
<reference evidence="3 4" key="1">
    <citation type="submission" date="2021-08" db="EMBL/GenBank/DDBJ databases">
        <authorList>
            <person name="Ping M."/>
        </authorList>
    </citation>
    <scope>NUCLEOTIDE SEQUENCE [LARGE SCALE GENOMIC DNA]</scope>
    <source>
        <strain evidence="3 4">MG28</strain>
    </source>
</reference>
<dbReference type="PANTHER" id="PTHR46825:SF9">
    <property type="entry name" value="BETA-LACTAMASE-RELATED DOMAIN-CONTAINING PROTEIN"/>
    <property type="match status" value="1"/>
</dbReference>
<evidence type="ECO:0000259" key="2">
    <source>
        <dbReference type="Pfam" id="PF00144"/>
    </source>
</evidence>
<dbReference type="SUPFAM" id="SSF56601">
    <property type="entry name" value="beta-lactamase/transpeptidase-like"/>
    <property type="match status" value="1"/>
</dbReference>
<name>A0ABX8Y6A3_9ACTN</name>
<feature type="domain" description="Beta-lactamase-related" evidence="2">
    <location>
        <begin position="40"/>
        <end position="343"/>
    </location>
</feature>
<protein>
    <submittedName>
        <fullName evidence="3">Beta-lactamase family protein</fullName>
    </submittedName>
</protein>
<feature type="region of interest" description="Disordered" evidence="1">
    <location>
        <begin position="1"/>
        <end position="27"/>
    </location>
</feature>
<sequence length="367" mass="40237">MLAGCAEGAGADESRGRAAKSRHRDGESVADFLRRTLPAGPGGTVVAARGDRLVHCGGFGAADRAAGTAASCRTVYDVMSITKQFTATAIVKLEVLGRLRVSDPISRFLGREQAVPEDKRGITIEHLLTHTSGLVEGLGDDYDPVSREELVRRALSSKPRSAPGKEFHYSNTGYSLLAAIVEEASGEAYERFLARHLFRPAGMEQTGYVLPRWPRHLVAVEYDSEGRAQGRPFDHPWAADGPYWNLRGNGGMLSTAHDMFRWHRALLGDEILPAPARDKLFAPRAAEPESENSYGYGWSLRDTPDGRLAWHDGGNDWSLGLVSRSLRDGVLVFWISNHAYREGRWNLEDQAETLTTGIADRVRAEGA</sequence>
<dbReference type="InterPro" id="IPR012338">
    <property type="entry name" value="Beta-lactam/transpept-like"/>
</dbReference>
<evidence type="ECO:0000313" key="4">
    <source>
        <dbReference type="Proteomes" id="UP000827138"/>
    </source>
</evidence>
<accession>A0ABX8Y6A3</accession>